<evidence type="ECO:0000313" key="4">
    <source>
        <dbReference type="EMBL" id="AZQ65290.1"/>
    </source>
</evidence>
<dbReference type="SUPFAM" id="SSF53756">
    <property type="entry name" value="UDP-Glycosyltransferase/glycogen phosphorylase"/>
    <property type="match status" value="1"/>
</dbReference>
<dbReference type="GO" id="GO:0009103">
    <property type="term" value="P:lipopolysaccharide biosynthetic process"/>
    <property type="evidence" value="ECO:0007669"/>
    <property type="project" value="TreeGrafter"/>
</dbReference>
<keyword evidence="5" id="KW-1185">Reference proteome</keyword>
<evidence type="ECO:0000259" key="3">
    <source>
        <dbReference type="Pfam" id="PF13439"/>
    </source>
</evidence>
<accession>A0A3Q9FT12</accession>
<dbReference type="GO" id="GO:0016757">
    <property type="term" value="F:glycosyltransferase activity"/>
    <property type="evidence" value="ECO:0007669"/>
    <property type="project" value="InterPro"/>
</dbReference>
<dbReference type="AlphaFoldDB" id="A0A3Q9FT12"/>
<name>A0A3Q9FT12_9BACT</name>
<gene>
    <name evidence="4" type="ORF">EI427_24045</name>
</gene>
<dbReference type="Gene3D" id="3.40.50.2000">
    <property type="entry name" value="Glycogen Phosphorylase B"/>
    <property type="match status" value="2"/>
</dbReference>
<evidence type="ECO:0000313" key="5">
    <source>
        <dbReference type="Proteomes" id="UP000267268"/>
    </source>
</evidence>
<dbReference type="KEGG" id="fll:EI427_24045"/>
<dbReference type="PANTHER" id="PTHR46401:SF2">
    <property type="entry name" value="GLYCOSYLTRANSFERASE WBBK-RELATED"/>
    <property type="match status" value="1"/>
</dbReference>
<protein>
    <submittedName>
        <fullName evidence="4">Glycosyltransferase family 1 protein</fullName>
    </submittedName>
</protein>
<organism evidence="4 5">
    <name type="scientific">Flammeovirga pectinis</name>
    <dbReference type="NCBI Taxonomy" id="2494373"/>
    <lineage>
        <taxon>Bacteria</taxon>
        <taxon>Pseudomonadati</taxon>
        <taxon>Bacteroidota</taxon>
        <taxon>Cytophagia</taxon>
        <taxon>Cytophagales</taxon>
        <taxon>Flammeovirgaceae</taxon>
        <taxon>Flammeovirga</taxon>
    </lineage>
</organism>
<dbReference type="EMBL" id="CP034563">
    <property type="protein sequence ID" value="AZQ65290.1"/>
    <property type="molecule type" value="Genomic_DNA"/>
</dbReference>
<dbReference type="InterPro" id="IPR028098">
    <property type="entry name" value="Glyco_trans_4-like_N"/>
</dbReference>
<dbReference type="CDD" id="cd03809">
    <property type="entry name" value="GT4_MtfB-like"/>
    <property type="match status" value="1"/>
</dbReference>
<feature type="domain" description="Glycosyltransferase subfamily 4-like N-terminal" evidence="3">
    <location>
        <begin position="15"/>
        <end position="172"/>
    </location>
</feature>
<keyword evidence="1 4" id="KW-0808">Transferase</keyword>
<dbReference type="OrthoDB" id="9801609at2"/>
<evidence type="ECO:0000259" key="2">
    <source>
        <dbReference type="Pfam" id="PF00534"/>
    </source>
</evidence>
<dbReference type="InterPro" id="IPR001296">
    <property type="entry name" value="Glyco_trans_1"/>
</dbReference>
<dbReference type="Pfam" id="PF00534">
    <property type="entry name" value="Glycos_transf_1"/>
    <property type="match status" value="1"/>
</dbReference>
<dbReference type="RefSeq" id="WP_126619863.1">
    <property type="nucleotide sequence ID" value="NZ_CP034563.1"/>
</dbReference>
<proteinExistence type="predicted"/>
<sequence length="358" mass="40556">MMSIEWLSCVEKGCGIGQYSAAICEELFHQNISVKLRRKGGDELDFVEGYKYKSFRNLKDYIAPYFLSKNLHTVDNKPTVWHADNIDAFTGLLWSKKYSDALKVVTIHDVIPKATNQLNLFQNYYYNYQLKNSIEKSDLIITVSEFSKQDIINHTSVEPHKIKVVYNGINHDLLKPVFNKNNPKFTIAYLGGLGAAHKNATALIEVANILEKRGREFTMKIGSGNAQLTALPRLVQKYNLKNIEFVGFIEDKLKPQFLGEADLFLFTSKYEGFGLPPLEAMACGTATISTQNASLKEVLGDGALLTSTDPEDIANKVELLMDDTALRLEYQNKGIERANQFSWKKAVIQLMDEYKRLM</sequence>
<reference evidence="4 5" key="1">
    <citation type="submission" date="2018-12" db="EMBL/GenBank/DDBJ databases">
        <title>Flammeovirga pectinis sp. nov., isolated from the gut of the Korean scallop, Patinopecten yessoensis.</title>
        <authorList>
            <person name="Bae J.-W."/>
            <person name="Jeong Y.-S."/>
            <person name="Kang W."/>
        </authorList>
    </citation>
    <scope>NUCLEOTIDE SEQUENCE [LARGE SCALE GENOMIC DNA]</scope>
    <source>
        <strain evidence="4 5">L12M1</strain>
    </source>
</reference>
<dbReference type="PANTHER" id="PTHR46401">
    <property type="entry name" value="GLYCOSYLTRANSFERASE WBBK-RELATED"/>
    <property type="match status" value="1"/>
</dbReference>
<feature type="domain" description="Glycosyl transferase family 1" evidence="2">
    <location>
        <begin position="175"/>
        <end position="336"/>
    </location>
</feature>
<dbReference type="Pfam" id="PF13439">
    <property type="entry name" value="Glyco_transf_4"/>
    <property type="match status" value="1"/>
</dbReference>
<evidence type="ECO:0000256" key="1">
    <source>
        <dbReference type="ARBA" id="ARBA00022679"/>
    </source>
</evidence>
<dbReference type="Proteomes" id="UP000267268">
    <property type="component" value="Chromosome 2"/>
</dbReference>